<organism evidence="1 2">
    <name type="scientific">Halomonas flagellata</name>
    <dbReference type="NCBI Taxonomy" id="2920385"/>
    <lineage>
        <taxon>Bacteria</taxon>
        <taxon>Pseudomonadati</taxon>
        <taxon>Pseudomonadota</taxon>
        <taxon>Gammaproteobacteria</taxon>
        <taxon>Oceanospirillales</taxon>
        <taxon>Halomonadaceae</taxon>
        <taxon>Halomonas</taxon>
    </lineage>
</organism>
<dbReference type="InterPro" id="IPR036102">
    <property type="entry name" value="OsmC/Ohrsf"/>
</dbReference>
<sequence>MDHFKATGIWEGHSGRSTVHIGPYKLNDERIDRPTRHYTIPYGAWKEVEEMVGFVGPTDRAEPVEMALGAVAACLSNSIALNAHRHGINLGGFEVKVSCNVDPSVLFEVKGPEAHTSCIPKITSEVKVKGDLSEEQLKTIERLIQHSPVHGMIEYANAVESKVTRA</sequence>
<dbReference type="PANTHER" id="PTHR35368">
    <property type="entry name" value="HYDROPEROXIDE REDUCTASE"/>
    <property type="match status" value="1"/>
</dbReference>
<evidence type="ECO:0000313" key="1">
    <source>
        <dbReference type="EMBL" id="MCH4564581.1"/>
    </source>
</evidence>
<name>A0ABS9RXJ7_9GAMM</name>
<dbReference type="InterPro" id="IPR003718">
    <property type="entry name" value="OsmC/Ohr_fam"/>
</dbReference>
<keyword evidence="2" id="KW-1185">Reference proteome</keyword>
<dbReference type="SUPFAM" id="SSF82784">
    <property type="entry name" value="OsmC-like"/>
    <property type="match status" value="1"/>
</dbReference>
<gene>
    <name evidence="1" type="ORF">MKP05_15870</name>
</gene>
<dbReference type="Pfam" id="PF02566">
    <property type="entry name" value="OsmC"/>
    <property type="match status" value="1"/>
</dbReference>
<proteinExistence type="predicted"/>
<dbReference type="RefSeq" id="WP_240569214.1">
    <property type="nucleotide sequence ID" value="NZ_JAKVPY010000020.1"/>
</dbReference>
<accession>A0ABS9RXJ7</accession>
<dbReference type="PANTHER" id="PTHR35368:SF1">
    <property type="entry name" value="HYDROPEROXIDE REDUCTASE"/>
    <property type="match status" value="1"/>
</dbReference>
<dbReference type="InterPro" id="IPR015946">
    <property type="entry name" value="KH_dom-like_a/b"/>
</dbReference>
<comment type="caution">
    <text evidence="1">The sequence shown here is derived from an EMBL/GenBank/DDBJ whole genome shotgun (WGS) entry which is preliminary data.</text>
</comment>
<protein>
    <submittedName>
        <fullName evidence="1">OsmC family protein</fullName>
    </submittedName>
</protein>
<dbReference type="EMBL" id="JAKVPY010000020">
    <property type="protein sequence ID" value="MCH4564581.1"/>
    <property type="molecule type" value="Genomic_DNA"/>
</dbReference>
<evidence type="ECO:0000313" key="2">
    <source>
        <dbReference type="Proteomes" id="UP001202117"/>
    </source>
</evidence>
<reference evidence="1 2" key="1">
    <citation type="submission" date="2022-02" db="EMBL/GenBank/DDBJ databases">
        <title>Halomonas fukangensis sp. nov., a halophilic bacterium isolated from a bulk soil of Kalidium foliatum at Fukang.</title>
        <authorList>
            <person name="Huang Y."/>
        </authorList>
    </citation>
    <scope>NUCLEOTIDE SEQUENCE [LARGE SCALE GENOMIC DNA]</scope>
    <source>
        <strain evidence="1 2">EGI 63088</strain>
    </source>
</reference>
<dbReference type="InterPro" id="IPR052924">
    <property type="entry name" value="OsmC/Ohr_hydroprdx_reductase"/>
</dbReference>
<dbReference type="Proteomes" id="UP001202117">
    <property type="component" value="Unassembled WGS sequence"/>
</dbReference>
<dbReference type="Gene3D" id="3.30.300.20">
    <property type="match status" value="1"/>
</dbReference>